<dbReference type="Proteomes" id="UP001140453">
    <property type="component" value="Unassembled WGS sequence"/>
</dbReference>
<feature type="compositionally biased region" description="Pro residues" evidence="1">
    <location>
        <begin position="1"/>
        <end position="11"/>
    </location>
</feature>
<evidence type="ECO:0000256" key="1">
    <source>
        <dbReference type="SAM" id="MobiDB-lite"/>
    </source>
</evidence>
<dbReference type="InterPro" id="IPR011993">
    <property type="entry name" value="PH-like_dom_sf"/>
</dbReference>
<feature type="domain" description="RanBD1" evidence="2">
    <location>
        <begin position="363"/>
        <end position="488"/>
    </location>
</feature>
<dbReference type="SMART" id="SM00160">
    <property type="entry name" value="RanBD"/>
    <property type="match status" value="1"/>
</dbReference>
<feature type="region of interest" description="Disordered" evidence="1">
    <location>
        <begin position="1"/>
        <end position="376"/>
    </location>
</feature>
<evidence type="ECO:0000259" key="2">
    <source>
        <dbReference type="PROSITE" id="PS50196"/>
    </source>
</evidence>
<feature type="compositionally biased region" description="Gly residues" evidence="1">
    <location>
        <begin position="282"/>
        <end position="292"/>
    </location>
</feature>
<dbReference type="Gene3D" id="2.30.29.30">
    <property type="entry name" value="Pleckstrin-homology domain (PH domain)/Phosphotyrosine-binding domain (PTB)"/>
    <property type="match status" value="1"/>
</dbReference>
<dbReference type="InterPro" id="IPR045255">
    <property type="entry name" value="RanBP1-like"/>
</dbReference>
<feature type="compositionally biased region" description="Basic and acidic residues" evidence="1">
    <location>
        <begin position="110"/>
        <end position="124"/>
    </location>
</feature>
<feature type="compositionally biased region" description="Low complexity" evidence="1">
    <location>
        <begin position="196"/>
        <end position="218"/>
    </location>
</feature>
<dbReference type="PROSITE" id="PS50196">
    <property type="entry name" value="RANBD1"/>
    <property type="match status" value="1"/>
</dbReference>
<comment type="caution">
    <text evidence="3">The sequence shown here is derived from an EMBL/GenBank/DDBJ whole genome shotgun (WGS) entry which is preliminary data.</text>
</comment>
<reference evidence="3" key="1">
    <citation type="submission" date="2022-10" db="EMBL/GenBank/DDBJ databases">
        <title>Tapping the CABI collections for fungal endophytes: first genome assemblies for Collariella, Neodidymelliopsis, Ascochyta clinopodiicola, Didymella pomorum, Didymosphaeria variabile, Neocosmospora piperis and Neocucurbitaria cava.</title>
        <authorList>
            <person name="Hill R."/>
        </authorList>
    </citation>
    <scope>NUCLEOTIDE SEQUENCE</scope>
    <source>
        <strain evidence="3">IMI 355082</strain>
    </source>
</reference>
<evidence type="ECO:0000313" key="4">
    <source>
        <dbReference type="Proteomes" id="UP001140453"/>
    </source>
</evidence>
<feature type="compositionally biased region" description="Polar residues" evidence="1">
    <location>
        <begin position="53"/>
        <end position="67"/>
    </location>
</feature>
<dbReference type="OrthoDB" id="185618at2759"/>
<dbReference type="Pfam" id="PF00638">
    <property type="entry name" value="Ran_BP1"/>
    <property type="match status" value="1"/>
</dbReference>
<gene>
    <name evidence="3" type="ORF">N0V93_004198</name>
</gene>
<keyword evidence="4" id="KW-1185">Reference proteome</keyword>
<feature type="compositionally biased region" description="Low complexity" evidence="1">
    <location>
        <begin position="12"/>
        <end position="23"/>
    </location>
</feature>
<protein>
    <recommendedName>
        <fullName evidence="2">RanBD1 domain-containing protein</fullName>
    </recommendedName>
</protein>
<dbReference type="InterPro" id="IPR000156">
    <property type="entry name" value="Ran_bind_dom"/>
</dbReference>
<dbReference type="SUPFAM" id="SSF50729">
    <property type="entry name" value="PH domain-like"/>
    <property type="match status" value="1"/>
</dbReference>
<feature type="compositionally biased region" description="Basic and acidic residues" evidence="1">
    <location>
        <begin position="351"/>
        <end position="374"/>
    </location>
</feature>
<sequence length="541" mass="56409">MADHPPQPQPPASTATASAGATANLDDHPVQIEAKVEDAETRAAREELKHTAISDSKNQDSSTGSTQRHTDDDMKLRSGMKTPDLRPTELLVQGSVPGDQKVSSPKKKRAHDEVESSRDNDGHRISSGTESSEGGWVMVDDGAKEETHRSEPQKKRARDETSPPADIHKAPNAATTSSNTTTSEPPSQDAKKVETSASAFASSGFSKLASSSASPFASVGTNKSVFGGGAPNAPSPFASLGTPSKTPVAPPNLPKPTLTFGSKDGSAPSPFATMNGSTTSAFGGGGGFGGGSPFTRTLGASTPGNFASPGAAPAMKSDKPAKPFGAPDSDAEDDSDKGSDSEGDEAGGSGKDAEKDDAASRDENTPAGGEDEKKAKYKKVVVDDGEAGEATIIQARARMYYLDKSTGADGKAQVGWRERGVGVLKVNVPVESVRLDPESGAADPKSFNPSVLEESTPENPKLVRLLMRQDSTLRVILNSAMLAGMEFQLKEGLKAHSVLFTAIEGEDAKHVQVQMKMSQQSAETFLKSIDSLKKKMKGDAS</sequence>
<name>A0A9W9CVM4_9PEZI</name>
<dbReference type="PANTHER" id="PTHR23138">
    <property type="entry name" value="RAN BINDING PROTEIN"/>
    <property type="match status" value="1"/>
</dbReference>
<accession>A0A9W9CVM4</accession>
<feature type="compositionally biased region" description="Low complexity" evidence="1">
    <location>
        <begin position="170"/>
        <end position="187"/>
    </location>
</feature>
<dbReference type="EMBL" id="JAPEVB010000003">
    <property type="protein sequence ID" value="KAJ4390602.1"/>
    <property type="molecule type" value="Genomic_DNA"/>
</dbReference>
<organism evidence="3 4">
    <name type="scientific">Gnomoniopsis smithogilvyi</name>
    <dbReference type="NCBI Taxonomy" id="1191159"/>
    <lineage>
        <taxon>Eukaryota</taxon>
        <taxon>Fungi</taxon>
        <taxon>Dikarya</taxon>
        <taxon>Ascomycota</taxon>
        <taxon>Pezizomycotina</taxon>
        <taxon>Sordariomycetes</taxon>
        <taxon>Sordariomycetidae</taxon>
        <taxon>Diaporthales</taxon>
        <taxon>Gnomoniaceae</taxon>
        <taxon>Gnomoniopsis</taxon>
    </lineage>
</organism>
<feature type="compositionally biased region" description="Acidic residues" evidence="1">
    <location>
        <begin position="329"/>
        <end position="345"/>
    </location>
</feature>
<feature type="compositionally biased region" description="Basic and acidic residues" evidence="1">
    <location>
        <begin position="141"/>
        <end position="169"/>
    </location>
</feature>
<feature type="compositionally biased region" description="Basic and acidic residues" evidence="1">
    <location>
        <begin position="25"/>
        <end position="52"/>
    </location>
</feature>
<proteinExistence type="predicted"/>
<dbReference type="AlphaFoldDB" id="A0A9W9CVM4"/>
<feature type="region of interest" description="Disordered" evidence="1">
    <location>
        <begin position="435"/>
        <end position="455"/>
    </location>
</feature>
<evidence type="ECO:0000313" key="3">
    <source>
        <dbReference type="EMBL" id="KAJ4390602.1"/>
    </source>
</evidence>